<gene>
    <name evidence="2" type="ORF">HPP92_001862</name>
</gene>
<sequence>MGRSAVPAERIAGSSGIRQFCEQEINEKGDGSVLAERGRCNSIYDARIPETADISHGGKGGKKVVAVSPATVEPLIGPGEEEGKGRRPKPTRPKPHEWEGPLNQIKNNDELTLVAHKLVEPRGIRENWLGPGMGGGERSQHGSRWLETGQTRGA</sequence>
<evidence type="ECO:0000313" key="3">
    <source>
        <dbReference type="Proteomes" id="UP000636800"/>
    </source>
</evidence>
<organism evidence="2 3">
    <name type="scientific">Vanilla planifolia</name>
    <name type="common">Vanilla</name>
    <dbReference type="NCBI Taxonomy" id="51239"/>
    <lineage>
        <taxon>Eukaryota</taxon>
        <taxon>Viridiplantae</taxon>
        <taxon>Streptophyta</taxon>
        <taxon>Embryophyta</taxon>
        <taxon>Tracheophyta</taxon>
        <taxon>Spermatophyta</taxon>
        <taxon>Magnoliopsida</taxon>
        <taxon>Liliopsida</taxon>
        <taxon>Asparagales</taxon>
        <taxon>Orchidaceae</taxon>
        <taxon>Vanilloideae</taxon>
        <taxon>Vanilleae</taxon>
        <taxon>Vanilla</taxon>
    </lineage>
</organism>
<feature type="region of interest" description="Disordered" evidence="1">
    <location>
        <begin position="125"/>
        <end position="154"/>
    </location>
</feature>
<evidence type="ECO:0000313" key="2">
    <source>
        <dbReference type="EMBL" id="KAG0497171.1"/>
    </source>
</evidence>
<protein>
    <submittedName>
        <fullName evidence="2">Uncharacterized protein</fullName>
    </submittedName>
</protein>
<feature type="region of interest" description="Disordered" evidence="1">
    <location>
        <begin position="70"/>
        <end position="105"/>
    </location>
</feature>
<keyword evidence="3" id="KW-1185">Reference proteome</keyword>
<dbReference type="Proteomes" id="UP000636800">
    <property type="component" value="Chromosome 1"/>
</dbReference>
<name>A0A835VHX9_VANPL</name>
<dbReference type="AlphaFoldDB" id="A0A835VHX9"/>
<evidence type="ECO:0000256" key="1">
    <source>
        <dbReference type="SAM" id="MobiDB-lite"/>
    </source>
</evidence>
<proteinExistence type="predicted"/>
<comment type="caution">
    <text evidence="2">The sequence shown here is derived from an EMBL/GenBank/DDBJ whole genome shotgun (WGS) entry which is preliminary data.</text>
</comment>
<dbReference type="OrthoDB" id="8693905at2759"/>
<dbReference type="EMBL" id="JADCNL010000001">
    <property type="protein sequence ID" value="KAG0497171.1"/>
    <property type="molecule type" value="Genomic_DNA"/>
</dbReference>
<accession>A0A835VHX9</accession>
<reference evidence="2 3" key="1">
    <citation type="journal article" date="2020" name="Nat. Food">
        <title>A phased Vanilla planifolia genome enables genetic improvement of flavour and production.</title>
        <authorList>
            <person name="Hasing T."/>
            <person name="Tang H."/>
            <person name="Brym M."/>
            <person name="Khazi F."/>
            <person name="Huang T."/>
            <person name="Chambers A.H."/>
        </authorList>
    </citation>
    <scope>NUCLEOTIDE SEQUENCE [LARGE SCALE GENOMIC DNA]</scope>
    <source>
        <tissue evidence="2">Leaf</tissue>
    </source>
</reference>